<feature type="region of interest" description="Disordered" evidence="1">
    <location>
        <begin position="167"/>
        <end position="202"/>
    </location>
</feature>
<organism evidence="2 3">
    <name type="scientific">Pleuronectes platessa</name>
    <name type="common">European plaice</name>
    <dbReference type="NCBI Taxonomy" id="8262"/>
    <lineage>
        <taxon>Eukaryota</taxon>
        <taxon>Metazoa</taxon>
        <taxon>Chordata</taxon>
        <taxon>Craniata</taxon>
        <taxon>Vertebrata</taxon>
        <taxon>Euteleostomi</taxon>
        <taxon>Actinopterygii</taxon>
        <taxon>Neopterygii</taxon>
        <taxon>Teleostei</taxon>
        <taxon>Neoteleostei</taxon>
        <taxon>Acanthomorphata</taxon>
        <taxon>Carangaria</taxon>
        <taxon>Pleuronectiformes</taxon>
        <taxon>Pleuronectoidei</taxon>
        <taxon>Pleuronectidae</taxon>
        <taxon>Pleuronectes</taxon>
    </lineage>
</organism>
<dbReference type="Proteomes" id="UP001153269">
    <property type="component" value="Unassembled WGS sequence"/>
</dbReference>
<proteinExistence type="predicted"/>
<gene>
    <name evidence="2" type="ORF">PLEPLA_LOCUS39752</name>
</gene>
<keyword evidence="3" id="KW-1185">Reference proteome</keyword>
<evidence type="ECO:0000313" key="3">
    <source>
        <dbReference type="Proteomes" id="UP001153269"/>
    </source>
</evidence>
<name>A0A9N7VJC5_PLEPL</name>
<accession>A0A9N7VJC5</accession>
<protein>
    <submittedName>
        <fullName evidence="2">Uncharacterized protein</fullName>
    </submittedName>
</protein>
<dbReference type="EMBL" id="CADEAL010004112">
    <property type="protein sequence ID" value="CAB1452013.1"/>
    <property type="molecule type" value="Genomic_DNA"/>
</dbReference>
<evidence type="ECO:0000256" key="1">
    <source>
        <dbReference type="SAM" id="MobiDB-lite"/>
    </source>
</evidence>
<comment type="caution">
    <text evidence="2">The sequence shown here is derived from an EMBL/GenBank/DDBJ whole genome shotgun (WGS) entry which is preliminary data.</text>
</comment>
<sequence>MLSKESDGPRRVCLNIKAVTSQHQSCDPAARQARPLRLSGDPASSVSRSLPRIPMAAKLDMPVTLWRRRKPQWLTREKSCRSGDLATRTDRGVCLEPRPVIKHLRAALGTACGVTPFSVIINRLVKSLHQIASLHAGCRVNVNTITANHSRTGAGILELDSLEEQLNPSSAMKSRGLSSPGPDVSTTTTRGPDSAASPPLPPSPLVCLPRHHLLRFAEWSKRFVSLFSPPSLLLESGLRHRDPTGRTAGDQEHHNGIKSIRLCEMSGDYLHRSARRSAATGSKLCALLTRP</sequence>
<reference evidence="2" key="1">
    <citation type="submission" date="2020-03" db="EMBL/GenBank/DDBJ databases">
        <authorList>
            <person name="Weist P."/>
        </authorList>
    </citation>
    <scope>NUCLEOTIDE SEQUENCE</scope>
</reference>
<evidence type="ECO:0000313" key="2">
    <source>
        <dbReference type="EMBL" id="CAB1452013.1"/>
    </source>
</evidence>
<feature type="region of interest" description="Disordered" evidence="1">
    <location>
        <begin position="25"/>
        <end position="47"/>
    </location>
</feature>
<dbReference type="AlphaFoldDB" id="A0A9N7VJC5"/>